<dbReference type="RefSeq" id="WP_244465741.1">
    <property type="nucleotide sequence ID" value="NZ_BAQJ01000033.1"/>
</dbReference>
<gene>
    <name evidence="1" type="ORF">AA0521_1114</name>
</gene>
<evidence type="ECO:0000313" key="2">
    <source>
        <dbReference type="Proteomes" id="UP001061452"/>
    </source>
</evidence>
<organism evidence="1 2">
    <name type="scientific">Komagataeibacter intermedius NRIC 0521</name>
    <dbReference type="NCBI Taxonomy" id="1307934"/>
    <lineage>
        <taxon>Bacteria</taxon>
        <taxon>Pseudomonadati</taxon>
        <taxon>Pseudomonadota</taxon>
        <taxon>Alphaproteobacteria</taxon>
        <taxon>Acetobacterales</taxon>
        <taxon>Acetobacteraceae</taxon>
        <taxon>Komagataeibacter</taxon>
    </lineage>
</organism>
<sequence length="187" mass="21384">MITKEVQRTLNAVVTPERQRRSEWTLQHGAPRVRSAVKTLLNSEYIEQDAADAAERWLRAYNLGKNDYVEYDENHVMNTTVKHDEVSWQMLRAVSWREVAFVRSHLGRQAHQLFELMLVDEKPFGQIAEIVFPSLGLTTGITRSSAACAMVLSQLPGAFKAYDRWVKNQSETGAKGECWLSKEMAEK</sequence>
<comment type="caution">
    <text evidence="1">The sequence shown here is derived from an EMBL/GenBank/DDBJ whole genome shotgun (WGS) entry which is preliminary data.</text>
</comment>
<protein>
    <submittedName>
        <fullName evidence="1">Uncharacterized protein</fullName>
    </submittedName>
</protein>
<reference evidence="1" key="1">
    <citation type="submission" date="2013-04" db="EMBL/GenBank/DDBJ databases">
        <title>The genome sequencing project of 58 acetic acid bacteria.</title>
        <authorList>
            <person name="Okamoto-Kainuma A."/>
            <person name="Ishikawa M."/>
            <person name="Umino S."/>
            <person name="Koizumi Y."/>
            <person name="Shiwa Y."/>
            <person name="Yoshikawa H."/>
            <person name="Matsutani M."/>
            <person name="Matsushita K."/>
        </authorList>
    </citation>
    <scope>NUCLEOTIDE SEQUENCE</scope>
    <source>
        <strain evidence="1">NRIC 0521</strain>
    </source>
</reference>
<name>A0ABQ0PGM7_9PROT</name>
<proteinExistence type="predicted"/>
<keyword evidence="2" id="KW-1185">Reference proteome</keyword>
<dbReference type="EMBL" id="BAQJ01000033">
    <property type="protein sequence ID" value="GBQ67953.1"/>
    <property type="molecule type" value="Genomic_DNA"/>
</dbReference>
<accession>A0ABQ0PGM7</accession>
<evidence type="ECO:0000313" key="1">
    <source>
        <dbReference type="EMBL" id="GBQ67953.1"/>
    </source>
</evidence>
<dbReference type="Proteomes" id="UP001061452">
    <property type="component" value="Unassembled WGS sequence"/>
</dbReference>